<dbReference type="Pfam" id="PF08447">
    <property type="entry name" value="PAS_3"/>
    <property type="match status" value="3"/>
</dbReference>
<dbReference type="Gene3D" id="3.30.450.20">
    <property type="entry name" value="PAS domain"/>
    <property type="match status" value="8"/>
</dbReference>
<comment type="caution">
    <text evidence="6">Lacks conserved residue(s) required for the propagation of feature annotation.</text>
</comment>
<dbReference type="Pfam" id="PF13426">
    <property type="entry name" value="PAS_9"/>
    <property type="match status" value="2"/>
</dbReference>
<dbReference type="Gene3D" id="3.40.50.2300">
    <property type="match status" value="1"/>
</dbReference>
<dbReference type="SUPFAM" id="SSF47384">
    <property type="entry name" value="Homodimeric domain of signal transducing histidine kinase"/>
    <property type="match status" value="1"/>
</dbReference>
<feature type="domain" description="PAC" evidence="10">
    <location>
        <begin position="848"/>
        <end position="900"/>
    </location>
</feature>
<dbReference type="CDD" id="cd00156">
    <property type="entry name" value="REC"/>
    <property type="match status" value="1"/>
</dbReference>
<dbReference type="Proteomes" id="UP001245285">
    <property type="component" value="Unassembled WGS sequence"/>
</dbReference>
<dbReference type="EMBL" id="JAVRHO010000005">
    <property type="protein sequence ID" value="MDT0646071.1"/>
    <property type="molecule type" value="Genomic_DNA"/>
</dbReference>
<dbReference type="InterPro" id="IPR052162">
    <property type="entry name" value="Sensor_kinase/Photoreceptor"/>
</dbReference>
<dbReference type="InterPro" id="IPR035965">
    <property type="entry name" value="PAS-like_dom_sf"/>
</dbReference>
<keyword evidence="3" id="KW-0597">Phosphoprotein</keyword>
<dbReference type="PROSITE" id="PS50109">
    <property type="entry name" value="HIS_KIN"/>
    <property type="match status" value="1"/>
</dbReference>
<dbReference type="SUPFAM" id="SSF55874">
    <property type="entry name" value="ATPase domain of HSP90 chaperone/DNA topoisomerase II/histidine kinase"/>
    <property type="match status" value="1"/>
</dbReference>
<dbReference type="Pfam" id="PF02518">
    <property type="entry name" value="HATPase_c"/>
    <property type="match status" value="1"/>
</dbReference>
<dbReference type="SMART" id="SM00387">
    <property type="entry name" value="HATPase_c"/>
    <property type="match status" value="1"/>
</dbReference>
<dbReference type="InterPro" id="IPR013655">
    <property type="entry name" value="PAS_fold_3"/>
</dbReference>
<comment type="caution">
    <text evidence="11">The sequence shown here is derived from an EMBL/GenBank/DDBJ whole genome shotgun (WGS) entry which is preliminary data.</text>
</comment>
<feature type="domain" description="PAS" evidence="9">
    <location>
        <begin position="390"/>
        <end position="461"/>
    </location>
</feature>
<dbReference type="PANTHER" id="PTHR43304:SF1">
    <property type="entry name" value="PAC DOMAIN-CONTAINING PROTEIN"/>
    <property type="match status" value="1"/>
</dbReference>
<dbReference type="SMART" id="SM00388">
    <property type="entry name" value="HisKA"/>
    <property type="match status" value="1"/>
</dbReference>
<evidence type="ECO:0000313" key="12">
    <source>
        <dbReference type="Proteomes" id="UP001245285"/>
    </source>
</evidence>
<evidence type="ECO:0000256" key="3">
    <source>
        <dbReference type="ARBA" id="ARBA00022553"/>
    </source>
</evidence>
<keyword evidence="4" id="KW-0808">Transferase</keyword>
<feature type="domain" description="Histidine kinase" evidence="7">
    <location>
        <begin position="1162"/>
        <end position="1374"/>
    </location>
</feature>
<evidence type="ECO:0000259" key="10">
    <source>
        <dbReference type="PROSITE" id="PS50113"/>
    </source>
</evidence>
<proteinExistence type="predicted"/>
<dbReference type="CDD" id="cd00082">
    <property type="entry name" value="HisKA"/>
    <property type="match status" value="1"/>
</dbReference>
<dbReference type="InterPro" id="IPR000014">
    <property type="entry name" value="PAS"/>
</dbReference>
<feature type="domain" description="PAC" evidence="10">
    <location>
        <begin position="719"/>
        <end position="771"/>
    </location>
</feature>
<evidence type="ECO:0000259" key="7">
    <source>
        <dbReference type="PROSITE" id="PS50109"/>
    </source>
</evidence>
<dbReference type="InterPro" id="IPR005467">
    <property type="entry name" value="His_kinase_dom"/>
</dbReference>
<feature type="domain" description="PAS" evidence="9">
    <location>
        <begin position="1021"/>
        <end position="1090"/>
    </location>
</feature>
<accession>A0ABU3CI82</accession>
<dbReference type="SUPFAM" id="SSF55785">
    <property type="entry name" value="PYP-like sensor domain (PAS domain)"/>
    <property type="match status" value="8"/>
</dbReference>
<feature type="domain" description="PAS" evidence="9">
    <location>
        <begin position="140"/>
        <end position="210"/>
    </location>
</feature>
<dbReference type="PROSITE" id="PS50112">
    <property type="entry name" value="PAS"/>
    <property type="match status" value="4"/>
</dbReference>
<evidence type="ECO:0000256" key="1">
    <source>
        <dbReference type="ARBA" id="ARBA00000085"/>
    </source>
</evidence>
<dbReference type="InterPro" id="IPR011006">
    <property type="entry name" value="CheY-like_superfamily"/>
</dbReference>
<keyword evidence="12" id="KW-1185">Reference proteome</keyword>
<evidence type="ECO:0000259" key="9">
    <source>
        <dbReference type="PROSITE" id="PS50112"/>
    </source>
</evidence>
<dbReference type="PRINTS" id="PR00344">
    <property type="entry name" value="BCTRLSENSOR"/>
</dbReference>
<dbReference type="EC" id="2.7.13.3" evidence="2"/>
<protein>
    <recommendedName>
        <fullName evidence="2">histidine kinase</fullName>
        <ecNumber evidence="2">2.7.13.3</ecNumber>
    </recommendedName>
</protein>
<dbReference type="InterPro" id="IPR004358">
    <property type="entry name" value="Sig_transdc_His_kin-like_C"/>
</dbReference>
<organism evidence="11 12">
    <name type="scientific">Autumnicola lenta</name>
    <dbReference type="NCBI Taxonomy" id="3075593"/>
    <lineage>
        <taxon>Bacteria</taxon>
        <taxon>Pseudomonadati</taxon>
        <taxon>Bacteroidota</taxon>
        <taxon>Flavobacteriia</taxon>
        <taxon>Flavobacteriales</taxon>
        <taxon>Flavobacteriaceae</taxon>
        <taxon>Autumnicola</taxon>
    </lineage>
</organism>
<dbReference type="PROSITE" id="PS50110">
    <property type="entry name" value="RESPONSE_REGULATORY"/>
    <property type="match status" value="1"/>
</dbReference>
<comment type="catalytic activity">
    <reaction evidence="1">
        <text>ATP + protein L-histidine = ADP + protein N-phospho-L-histidine.</text>
        <dbReference type="EC" id="2.7.13.3"/>
    </reaction>
</comment>
<evidence type="ECO:0000259" key="8">
    <source>
        <dbReference type="PROSITE" id="PS50110"/>
    </source>
</evidence>
<dbReference type="PANTHER" id="PTHR43304">
    <property type="entry name" value="PHYTOCHROME-LIKE PROTEIN CPH1"/>
    <property type="match status" value="1"/>
</dbReference>
<dbReference type="InterPro" id="IPR003594">
    <property type="entry name" value="HATPase_dom"/>
</dbReference>
<feature type="domain" description="PAC" evidence="10">
    <location>
        <begin position="212"/>
        <end position="266"/>
    </location>
</feature>
<evidence type="ECO:0000256" key="6">
    <source>
        <dbReference type="PROSITE-ProRule" id="PRU00169"/>
    </source>
</evidence>
<reference evidence="11 12" key="1">
    <citation type="submission" date="2023-09" db="EMBL/GenBank/DDBJ databases">
        <authorList>
            <person name="Rey-Velasco X."/>
        </authorList>
    </citation>
    <scope>NUCLEOTIDE SEQUENCE [LARGE SCALE GENOMIC DNA]</scope>
    <source>
        <strain evidence="11 12">F260</strain>
    </source>
</reference>
<gene>
    <name evidence="11" type="ORF">RM545_05160</name>
</gene>
<dbReference type="NCBIfam" id="TIGR00229">
    <property type="entry name" value="sensory_box"/>
    <property type="match status" value="7"/>
</dbReference>
<dbReference type="InterPro" id="IPR000700">
    <property type="entry name" value="PAS-assoc_C"/>
</dbReference>
<dbReference type="InterPro" id="IPR001789">
    <property type="entry name" value="Sig_transdc_resp-reg_receiver"/>
</dbReference>
<evidence type="ECO:0000256" key="4">
    <source>
        <dbReference type="ARBA" id="ARBA00022679"/>
    </source>
</evidence>
<evidence type="ECO:0000256" key="5">
    <source>
        <dbReference type="ARBA" id="ARBA00022777"/>
    </source>
</evidence>
<name>A0ABU3CI82_9FLAO</name>
<dbReference type="InterPro" id="IPR013656">
    <property type="entry name" value="PAS_4"/>
</dbReference>
<evidence type="ECO:0000256" key="2">
    <source>
        <dbReference type="ARBA" id="ARBA00012438"/>
    </source>
</evidence>
<sequence>MNRKLKVVHIEGSSVDAEHVADALKAGGFDLEIFLVQTQEDFSVVLEKAEPDLVLSEHSVLPFNAKKALEILQDSNLVIPFIIVTHGVSDRCAVEVMKRGADDYILKDNLQRLSGAVERALEKFKCDKERDNYIRQLKNNEHKFKSLIENGADGVLVITPKGETTYLSPSVENILGYTTEEALQLKVLDIAHKDDRELAQENMRACLENPGKPVKAAVVRIKHKDGSWHWLEATLTNMLDNPAVKGIVNNFRDISERKESNKAIKESEEKYRAFFETTADGILLTEPSGKIHAANPAACRIFGMTEEEICRAGRSGVTDGTDPRLAVAIKERELTGSAHSEITMLRKGGIKFPAELTSAVFKDASGEEKMSVIIRDISDKKKTEEEIKASKENYELLFQYSPLPNMIYDLETLEILDVNETAIRHYGYSREEFLSMSILDLRPKNNIPDFLSYIKTTRDKDDPVRLTPSLHLKKDGTPIKVEVWGYRLRFGKKTCILTVLQDITEREAVFERLREEESKLRMAHKIAKLGYWEINIQDQSFYWSDEVYKIWGREKESFQVGRDEFLKTIHPDDLEYFIQEQMTAISGSKDMDFEHRIILPDGTIKWIHERGKQIKDNDGNSTIFKGSVQDITERKEYLHRLMKSEARHHGILKSQTNYLIRTDLEGLYTYANEKFRNDFKWIYSEDLVGKSALNSIYKEHHEQVTETLTACIANPNEVFQVEMDKLQKDGGLKTTLWDFVCLTDAEGEPMEVQCVGIDITDRVKAERSLKESNRRYELVSKATSDAIWDWDLVNGHILWGEGFQTLFGYAHYSISPEIDFWKDRIHPGDAIGVIQSIYAAQEGKKSNWQAEYRFKKADGDYAFVTDRGFIIRDKNREAIRMVGAIQDITEKRKLRDLLDNASNLARIGNYEINLKEDTLYWSSIIKEIHELPQDFAPQFKNTVSYFKPGKDKSAMVKALGKAVEKNACFELELQIITAKNKERWIRIIGKPEFENGVCICVNGSFQDIDKMKRAEIEVLKASEEKEMILESIGNAFFALDQNREVTYWNLEAERLLRRSKDEVVGKNLSEVFGNKFSPFMEYFERAVAENTTQHFEAFLEDIRSWFEVNAYPAPKKGLSVYLKDVTDRKEANLQLLELNKSLKGYTEELVSANKGLEQFSYIVSHNLRAPLANILGLADLLSDEEHGQDVKQNFLNELLCNVKRLDQVISDLNHILQVKVDLNAKKETVNLQSLVNSIEASIQDLVQLEQVQIETEFYVPEVKTIQSYLYSIFYNLIANSIKYRQAELPPEIKIKSEKKGSRVVITFMDNGLGIDLTTKRNQVFGLYKRFHQHVEGKGMGLFMVKTQVEMLGGKITIDSEVNKGTVFELEFDGL</sequence>
<dbReference type="SUPFAM" id="SSF52172">
    <property type="entry name" value="CheY-like"/>
    <property type="match status" value="1"/>
</dbReference>
<dbReference type="SMART" id="SM00086">
    <property type="entry name" value="PAC"/>
    <property type="match status" value="7"/>
</dbReference>
<dbReference type="Gene3D" id="3.30.565.10">
    <property type="entry name" value="Histidine kinase-like ATPase, C-terminal domain"/>
    <property type="match status" value="1"/>
</dbReference>
<dbReference type="Pfam" id="PF00512">
    <property type="entry name" value="HisKA"/>
    <property type="match status" value="1"/>
</dbReference>
<feature type="domain" description="PAS" evidence="9">
    <location>
        <begin position="267"/>
        <end position="309"/>
    </location>
</feature>
<dbReference type="InterPro" id="IPR036890">
    <property type="entry name" value="HATPase_C_sf"/>
</dbReference>
<dbReference type="RefSeq" id="WP_311494254.1">
    <property type="nucleotide sequence ID" value="NZ_JAVRHO010000005.1"/>
</dbReference>
<feature type="domain" description="PAC" evidence="10">
    <location>
        <begin position="591"/>
        <end position="643"/>
    </location>
</feature>
<dbReference type="Gene3D" id="2.10.70.100">
    <property type="match status" value="1"/>
</dbReference>
<dbReference type="PROSITE" id="PS50113">
    <property type="entry name" value="PAC"/>
    <property type="match status" value="5"/>
</dbReference>
<dbReference type="InterPro" id="IPR036097">
    <property type="entry name" value="HisK_dim/P_sf"/>
</dbReference>
<evidence type="ECO:0000313" key="11">
    <source>
        <dbReference type="EMBL" id="MDT0646071.1"/>
    </source>
</evidence>
<dbReference type="InterPro" id="IPR003661">
    <property type="entry name" value="HisK_dim/P_dom"/>
</dbReference>
<dbReference type="SMART" id="SM00091">
    <property type="entry name" value="PAS"/>
    <property type="match status" value="7"/>
</dbReference>
<dbReference type="InterPro" id="IPR001610">
    <property type="entry name" value="PAC"/>
</dbReference>
<keyword evidence="5" id="KW-0418">Kinase</keyword>
<feature type="domain" description="Response regulatory" evidence="8">
    <location>
        <begin position="6"/>
        <end position="122"/>
    </location>
</feature>
<dbReference type="CDD" id="cd00130">
    <property type="entry name" value="PAS"/>
    <property type="match status" value="7"/>
</dbReference>
<dbReference type="Pfam" id="PF08448">
    <property type="entry name" value="PAS_4"/>
    <property type="match status" value="2"/>
</dbReference>
<dbReference type="Gene3D" id="1.10.287.130">
    <property type="match status" value="1"/>
</dbReference>
<feature type="domain" description="PAC" evidence="10">
    <location>
        <begin position="338"/>
        <end position="389"/>
    </location>
</feature>